<protein>
    <submittedName>
        <fullName evidence="4">Uncharacterized protein</fullName>
    </submittedName>
</protein>
<dbReference type="AlphaFoldDB" id="A0AAD4ITQ1"/>
<dbReference type="PANTHER" id="PTHR31623">
    <property type="entry name" value="F21J9.9"/>
    <property type="match status" value="1"/>
</dbReference>
<evidence type="ECO:0000256" key="3">
    <source>
        <dbReference type="ARBA" id="ARBA00023315"/>
    </source>
</evidence>
<keyword evidence="2" id="KW-0808">Transferase</keyword>
<evidence type="ECO:0000313" key="5">
    <source>
        <dbReference type="Proteomes" id="UP001190926"/>
    </source>
</evidence>
<name>A0AAD4ITQ1_PERFH</name>
<dbReference type="InterPro" id="IPR023213">
    <property type="entry name" value="CAT-like_dom_sf"/>
</dbReference>
<dbReference type="Gene3D" id="3.30.559.10">
    <property type="entry name" value="Chloramphenicol acetyltransferase-like domain"/>
    <property type="match status" value="2"/>
</dbReference>
<sequence length="450" mass="49640">MDVKIISTEMIKPSSPTPNHLRNYKLSLLDQLIPAAYAPIVLFYANHDRATHFQVLQRLDLLKKSLSETLTRFFPLAGTIKDDLTIDCDDQGAHFTTAKLTKCSLNGFLESPDLKLIAHFLPCGLTTQGFCVANIQATEFGCGGIAIGVCVSHRVLDGAALSNFLKSWANAAEINNPKPFLADHPDHFSASHHDLFPANDSRLKDAAMAMWGSLFKKGKFVTKRFMFDGTSIASLKEMGSTGSSSSSSSPTRVEAVSGFIWKYAMAAYSERRVGSTDQSLLTHLVNLRKRAAPNLSERAMGNLVWIASAVSSPSSSLKLDGLVEEVRKAVSRVDGDYVKKLRDDDGWNKMQRCLKEMEELGRRNVHHLGFSSWCKLGFYDVDFGWGKPAWVSSVDSSGEYFMNLAVLIDSKCGDGIEAWVTMDEQEMGVLEHNQEFRALASLNPSPLTIV</sequence>
<dbReference type="Pfam" id="PF02458">
    <property type="entry name" value="Transferase"/>
    <property type="match status" value="1"/>
</dbReference>
<dbReference type="Proteomes" id="UP001190926">
    <property type="component" value="Unassembled WGS sequence"/>
</dbReference>
<organism evidence="4 5">
    <name type="scientific">Perilla frutescens var. hirtella</name>
    <name type="common">Perilla citriodora</name>
    <name type="synonym">Perilla setoyensis</name>
    <dbReference type="NCBI Taxonomy" id="608512"/>
    <lineage>
        <taxon>Eukaryota</taxon>
        <taxon>Viridiplantae</taxon>
        <taxon>Streptophyta</taxon>
        <taxon>Embryophyta</taxon>
        <taxon>Tracheophyta</taxon>
        <taxon>Spermatophyta</taxon>
        <taxon>Magnoliopsida</taxon>
        <taxon>eudicotyledons</taxon>
        <taxon>Gunneridae</taxon>
        <taxon>Pentapetalae</taxon>
        <taxon>asterids</taxon>
        <taxon>lamiids</taxon>
        <taxon>Lamiales</taxon>
        <taxon>Lamiaceae</taxon>
        <taxon>Nepetoideae</taxon>
        <taxon>Elsholtzieae</taxon>
        <taxon>Perilla</taxon>
    </lineage>
</organism>
<comment type="similarity">
    <text evidence="1">Belongs to the plant acyltransferase family.</text>
</comment>
<accession>A0AAD4ITQ1</accession>
<proteinExistence type="inferred from homology"/>
<gene>
    <name evidence="4" type="ORF">C2S53_006468</name>
</gene>
<evidence type="ECO:0000256" key="1">
    <source>
        <dbReference type="ARBA" id="ARBA00009861"/>
    </source>
</evidence>
<evidence type="ECO:0000256" key="2">
    <source>
        <dbReference type="ARBA" id="ARBA00022679"/>
    </source>
</evidence>
<evidence type="ECO:0000313" key="4">
    <source>
        <dbReference type="EMBL" id="KAH6821040.1"/>
    </source>
</evidence>
<keyword evidence="5" id="KW-1185">Reference proteome</keyword>
<keyword evidence="3" id="KW-0012">Acyltransferase</keyword>
<dbReference type="PANTHER" id="PTHR31623:SF105">
    <property type="entry name" value="VINORINE SYNTHASE-LIKE"/>
    <property type="match status" value="1"/>
</dbReference>
<reference evidence="4 5" key="1">
    <citation type="journal article" date="2021" name="Nat. Commun.">
        <title>Incipient diploidization of the medicinal plant Perilla within 10,000 years.</title>
        <authorList>
            <person name="Zhang Y."/>
            <person name="Shen Q."/>
            <person name="Leng L."/>
            <person name="Zhang D."/>
            <person name="Chen S."/>
            <person name="Shi Y."/>
            <person name="Ning Z."/>
            <person name="Chen S."/>
        </authorList>
    </citation>
    <scope>NUCLEOTIDE SEQUENCE [LARGE SCALE GENOMIC DNA]</scope>
    <source>
        <strain evidence="5">cv. PC099</strain>
    </source>
</reference>
<dbReference type="GO" id="GO:0016746">
    <property type="term" value="F:acyltransferase activity"/>
    <property type="evidence" value="ECO:0007669"/>
    <property type="project" value="UniProtKB-KW"/>
</dbReference>
<dbReference type="EMBL" id="SDAM02002693">
    <property type="protein sequence ID" value="KAH6821040.1"/>
    <property type="molecule type" value="Genomic_DNA"/>
</dbReference>
<comment type="caution">
    <text evidence="4">The sequence shown here is derived from an EMBL/GenBank/DDBJ whole genome shotgun (WGS) entry which is preliminary data.</text>
</comment>